<dbReference type="EMBL" id="CM001881">
    <property type="protein sequence ID" value="EOY22170.1"/>
    <property type="molecule type" value="Genomic_DNA"/>
</dbReference>
<dbReference type="AlphaFoldDB" id="A0A061FXF0"/>
<evidence type="ECO:0000313" key="2">
    <source>
        <dbReference type="Proteomes" id="UP000026915"/>
    </source>
</evidence>
<reference evidence="1 2" key="1">
    <citation type="journal article" date="2013" name="Genome Biol.">
        <title>The genome sequence of the most widely cultivated cacao type and its use to identify candidate genes regulating pod color.</title>
        <authorList>
            <person name="Motamayor J.C."/>
            <person name="Mockaitis K."/>
            <person name="Schmutz J."/>
            <person name="Haiminen N."/>
            <person name="Iii D.L."/>
            <person name="Cornejo O."/>
            <person name="Findley S.D."/>
            <person name="Zheng P."/>
            <person name="Utro F."/>
            <person name="Royaert S."/>
            <person name="Saski C."/>
            <person name="Jenkins J."/>
            <person name="Podicheti R."/>
            <person name="Zhao M."/>
            <person name="Scheffler B.E."/>
            <person name="Stack J.C."/>
            <person name="Feltus F.A."/>
            <person name="Mustiga G.M."/>
            <person name="Amores F."/>
            <person name="Phillips W."/>
            <person name="Marelli J.P."/>
            <person name="May G.D."/>
            <person name="Shapiro H."/>
            <person name="Ma J."/>
            <person name="Bustamante C.D."/>
            <person name="Schnell R.J."/>
            <person name="Main D."/>
            <person name="Gilbert D."/>
            <person name="Parida L."/>
            <person name="Kuhn D.N."/>
        </authorList>
    </citation>
    <scope>NUCLEOTIDE SEQUENCE [LARGE SCALE GENOMIC DNA]</scope>
    <source>
        <strain evidence="2">cv. Matina 1-6</strain>
    </source>
</reference>
<gene>
    <name evidence="1" type="ORF">TCM_014390</name>
</gene>
<protein>
    <submittedName>
        <fullName evidence="1">Uncharacterized protein</fullName>
    </submittedName>
</protein>
<evidence type="ECO:0000313" key="1">
    <source>
        <dbReference type="EMBL" id="EOY22170.1"/>
    </source>
</evidence>
<organism evidence="1 2">
    <name type="scientific">Theobroma cacao</name>
    <name type="common">Cacao</name>
    <name type="synonym">Cocoa</name>
    <dbReference type="NCBI Taxonomy" id="3641"/>
    <lineage>
        <taxon>Eukaryota</taxon>
        <taxon>Viridiplantae</taxon>
        <taxon>Streptophyta</taxon>
        <taxon>Embryophyta</taxon>
        <taxon>Tracheophyta</taxon>
        <taxon>Spermatophyta</taxon>
        <taxon>Magnoliopsida</taxon>
        <taxon>eudicotyledons</taxon>
        <taxon>Gunneridae</taxon>
        <taxon>Pentapetalae</taxon>
        <taxon>rosids</taxon>
        <taxon>malvids</taxon>
        <taxon>Malvales</taxon>
        <taxon>Malvaceae</taxon>
        <taxon>Byttnerioideae</taxon>
        <taxon>Theobroma</taxon>
    </lineage>
</organism>
<name>A0A061FXF0_THECC</name>
<sequence length="143" mass="16323">MTGPNVSPTWRLSLAVVNQTWRRLRTEFLVYESMGFAIAVRFGMALNHLPIHRQYIARISGRGIFPSCSNLLKRRRKEKKLIKKKRLKMMMNLNPIDNRSAFDSFYRQSVGCAVKTAFQCQNGHSTGTARCNNPNALLPPQIA</sequence>
<dbReference type="InParanoid" id="A0A061FXF0"/>
<dbReference type="HOGENOM" id="CLU_1809702_0_0_1"/>
<keyword evidence="2" id="KW-1185">Reference proteome</keyword>
<dbReference type="Gramene" id="EOY22170">
    <property type="protein sequence ID" value="EOY22170"/>
    <property type="gene ID" value="TCM_014390"/>
</dbReference>
<proteinExistence type="predicted"/>
<accession>A0A061FXF0</accession>
<dbReference type="Proteomes" id="UP000026915">
    <property type="component" value="Chromosome 3"/>
</dbReference>